<sequence>MGRPGIAALRRRCIGTRFDGPSGPALSTQFSSTFLEHLFVNPHRLLCLAALLACCTVDLSSSAAAAELHWRNRPYQIVAENKRLTDFLRELAAAQGVTAVVDSKIDATISGRFSGSPASTLNTVCATYGLTWYYDGSFLYIDRAEEAQTQVFPIPKGSAEQVSQVLQSMQITDKRFPLLVSDKDSTVYVSGPRRYVELVKQSISSVGDGAHSGERAEIRAFPLKYAWATDFQVNRSGRSVTVPGIATILRRLYGQGSSTSSTSAAPRLGSATRQVKLGQGAMLSIPRIDTSNYTEPPADSGPPLLASNGPGPDLPRIEPDPGINSVVIRDLPERLAQYQKVISSLDIRPRLVEISLTIIDISADSLDSLGVDWRLHTTHGDFQSGNGQNPPLTFSVGSTEQGSTGPSTPNGIALTASIGGSLRNYLLARINALTQNGNAQTQAKPKVLALDNTEAILENLTQFYIPVSGFQDSSLYTVQAGTSVKVTPLVVDENGNKSVMLSISIDDGNVTQDTVQNLPVIQQRAIVTQAMVEEGKSLLIAGFNADEQRFTKSGVPLLSDIPILGNLFKYTTKSGKHMERFYLLTPRLATTPFAEADVPAFPQPMEGPNAPRPLPVPSSDAPAAPPGPPAPTPPAADQPAAQAPRPVATLLKTPYATDRLAA</sequence>
<dbReference type="InterPro" id="IPR004846">
    <property type="entry name" value="T2SS/T3SS_dom"/>
</dbReference>
<dbReference type="InterPro" id="IPR050810">
    <property type="entry name" value="Bact_Secretion_Sys_Channel"/>
</dbReference>
<dbReference type="GO" id="GO:0030257">
    <property type="term" value="C:type III protein secretion system complex"/>
    <property type="evidence" value="ECO:0007669"/>
    <property type="project" value="UniProtKB-UniRule"/>
</dbReference>
<name>A0A7X2HJF3_RALPI</name>
<evidence type="ECO:0000256" key="1">
    <source>
        <dbReference type="ARBA" id="ARBA00004442"/>
    </source>
</evidence>
<dbReference type="EMBL" id="WJYN01000001">
    <property type="protein sequence ID" value="MRS97643.1"/>
    <property type="molecule type" value="Genomic_DNA"/>
</dbReference>
<evidence type="ECO:0000256" key="8">
    <source>
        <dbReference type="ARBA" id="ARBA00023237"/>
    </source>
</evidence>
<evidence type="ECO:0000313" key="14">
    <source>
        <dbReference type="EMBL" id="MRS97643.1"/>
    </source>
</evidence>
<feature type="domain" description="NolW-like" evidence="13">
    <location>
        <begin position="149"/>
        <end position="204"/>
    </location>
</feature>
<dbReference type="GO" id="GO:0030254">
    <property type="term" value="P:protein secretion by the type III secretion system"/>
    <property type="evidence" value="ECO:0007669"/>
    <property type="project" value="UniProtKB-UniRule"/>
</dbReference>
<dbReference type="InterPro" id="IPR005644">
    <property type="entry name" value="NolW-like"/>
</dbReference>
<dbReference type="Pfam" id="PF00263">
    <property type="entry name" value="Secretin"/>
    <property type="match status" value="1"/>
</dbReference>
<dbReference type="Proteomes" id="UP000441032">
    <property type="component" value="Unassembled WGS sequence"/>
</dbReference>
<evidence type="ECO:0000256" key="2">
    <source>
        <dbReference type="ARBA" id="ARBA00007032"/>
    </source>
</evidence>
<accession>A0A7X2HJF3</accession>
<feature type="compositionally biased region" description="Low complexity" evidence="11">
    <location>
        <begin position="637"/>
        <end position="649"/>
    </location>
</feature>
<dbReference type="PANTHER" id="PTHR30332:SF5">
    <property type="entry name" value="SPI-1 TYPE 3 SECRETION SYSTEM SECRETIN"/>
    <property type="match status" value="1"/>
</dbReference>
<keyword evidence="8 9" id="KW-0998">Cell outer membrane</keyword>
<evidence type="ECO:0000256" key="4">
    <source>
        <dbReference type="ARBA" id="ARBA00022729"/>
    </source>
</evidence>
<feature type="domain" description="NolW-like" evidence="13">
    <location>
        <begin position="219"/>
        <end position="350"/>
    </location>
</feature>
<evidence type="ECO:0000256" key="7">
    <source>
        <dbReference type="ARBA" id="ARBA00023136"/>
    </source>
</evidence>
<organism evidence="14 15">
    <name type="scientific">Ralstonia pickettii</name>
    <name type="common">Burkholderia pickettii</name>
    <dbReference type="NCBI Taxonomy" id="329"/>
    <lineage>
        <taxon>Bacteria</taxon>
        <taxon>Pseudomonadati</taxon>
        <taxon>Pseudomonadota</taxon>
        <taxon>Betaproteobacteria</taxon>
        <taxon>Burkholderiales</taxon>
        <taxon>Burkholderiaceae</taxon>
        <taxon>Ralstonia</taxon>
    </lineage>
</organism>
<evidence type="ECO:0000259" key="13">
    <source>
        <dbReference type="Pfam" id="PF03958"/>
    </source>
</evidence>
<dbReference type="HAMAP" id="MF_02219">
    <property type="entry name" value="Type_III_secretin"/>
    <property type="match status" value="1"/>
</dbReference>
<keyword evidence="4 9" id="KW-0732">Signal</keyword>
<dbReference type="InterPro" id="IPR038591">
    <property type="entry name" value="NolW-like_sf"/>
</dbReference>
<keyword evidence="5 9" id="KW-0653">Protein transport</keyword>
<comment type="caution">
    <text evidence="14">The sequence shown here is derived from an EMBL/GenBank/DDBJ whole genome shotgun (WGS) entry which is preliminary data.</text>
</comment>
<dbReference type="InterPro" id="IPR003522">
    <property type="entry name" value="T3SS_OM_pore_YscC"/>
</dbReference>
<dbReference type="PROSITE" id="PS00875">
    <property type="entry name" value="T2SP_D"/>
    <property type="match status" value="1"/>
</dbReference>
<evidence type="ECO:0000313" key="15">
    <source>
        <dbReference type="Proteomes" id="UP000441032"/>
    </source>
</evidence>
<evidence type="ECO:0000256" key="5">
    <source>
        <dbReference type="ARBA" id="ARBA00022927"/>
    </source>
</evidence>
<keyword evidence="7 9" id="KW-0472">Membrane</keyword>
<dbReference type="GO" id="GO:0009279">
    <property type="term" value="C:cell outer membrane"/>
    <property type="evidence" value="ECO:0007669"/>
    <property type="project" value="UniProtKB-SubCell"/>
</dbReference>
<comment type="function">
    <text evidence="9">Component of the type III secretion system (T3SS), also called injectisome, which is used to inject bacterial effector proteins into eukaryotic host cells. Forms a ring-shaped multimeric structure with an apparent central pore in the outer membrane.</text>
</comment>
<evidence type="ECO:0000256" key="10">
    <source>
        <dbReference type="RuleBase" id="RU004004"/>
    </source>
</evidence>
<dbReference type="GO" id="GO:0015627">
    <property type="term" value="C:type II protein secretion system complex"/>
    <property type="evidence" value="ECO:0007669"/>
    <property type="project" value="TreeGrafter"/>
</dbReference>
<dbReference type="InterPro" id="IPR004845">
    <property type="entry name" value="T2SS_GspD_CS"/>
</dbReference>
<dbReference type="Gene3D" id="3.30.1370.120">
    <property type="match status" value="2"/>
</dbReference>
<comment type="subcellular location">
    <subcellularLocation>
        <location evidence="1 9 10">Cell outer membrane</location>
    </subcellularLocation>
</comment>
<dbReference type="AlphaFoldDB" id="A0A7X2HJF3"/>
<dbReference type="Pfam" id="PF03958">
    <property type="entry name" value="Secretin_N"/>
    <property type="match status" value="2"/>
</dbReference>
<evidence type="ECO:0000259" key="12">
    <source>
        <dbReference type="Pfam" id="PF00263"/>
    </source>
</evidence>
<dbReference type="PANTHER" id="PTHR30332">
    <property type="entry name" value="PROBABLE GENERAL SECRETION PATHWAY PROTEIN D"/>
    <property type="match status" value="1"/>
</dbReference>
<keyword evidence="6 9" id="KW-0811">Translocation</keyword>
<comment type="similarity">
    <text evidence="2 9">Belongs to the bacterial secretin family. T3SS SctC subfamily.</text>
</comment>
<feature type="domain" description="Type II/III secretion system secretin-like" evidence="12">
    <location>
        <begin position="432"/>
        <end position="588"/>
    </location>
</feature>
<proteinExistence type="inferred from homology"/>
<dbReference type="PRINTS" id="PR01337">
    <property type="entry name" value="TYPE3OMGPROT"/>
</dbReference>
<dbReference type="NCBIfam" id="TIGR02516">
    <property type="entry name" value="type_III_yscC"/>
    <property type="match status" value="1"/>
</dbReference>
<evidence type="ECO:0000256" key="3">
    <source>
        <dbReference type="ARBA" id="ARBA00022448"/>
    </source>
</evidence>
<feature type="region of interest" description="Disordered" evidence="11">
    <location>
        <begin position="289"/>
        <end position="321"/>
    </location>
</feature>
<evidence type="ECO:0000256" key="11">
    <source>
        <dbReference type="SAM" id="MobiDB-lite"/>
    </source>
</evidence>
<comment type="subunit">
    <text evidence="9">The core secretion machinery of the T3SS is composed of approximately 20 different proteins, including cytoplasmic components, a base, an export apparatus and a needle. This subunit is part of the base, which anchors the injectisome in the bacterial cell envelope. Forms a stable homooligomeric complex.</text>
</comment>
<reference evidence="14 15" key="1">
    <citation type="submission" date="2019-11" db="EMBL/GenBank/DDBJ databases">
        <title>Phenotypic characterization of an OXA-22 and OXA-60 co-producing Ralstonia pickettii clinical strain.</title>
        <authorList>
            <person name="He F."/>
        </authorList>
    </citation>
    <scope>NUCLEOTIDE SEQUENCE [LARGE SCALE GENOMIC DNA]</scope>
    <source>
        <strain evidence="14 15">PSLESD1</strain>
    </source>
</reference>
<evidence type="ECO:0000256" key="6">
    <source>
        <dbReference type="ARBA" id="ARBA00023010"/>
    </source>
</evidence>
<gene>
    <name evidence="9" type="primary">sctC</name>
    <name evidence="14" type="ORF">GJQ57_03140</name>
</gene>
<dbReference type="Gene3D" id="3.55.50.30">
    <property type="match status" value="1"/>
</dbReference>
<protein>
    <recommendedName>
        <fullName evidence="9">Type 3 secretion system secretin</fullName>
        <shortName evidence="9">T3SS secretin</shortName>
    </recommendedName>
</protein>
<evidence type="ECO:0000256" key="9">
    <source>
        <dbReference type="HAMAP-Rule" id="MF_02219"/>
    </source>
</evidence>
<keyword evidence="3 9" id="KW-0813">Transport</keyword>
<feature type="compositionally biased region" description="Pro residues" evidence="11">
    <location>
        <begin position="623"/>
        <end position="636"/>
    </location>
</feature>
<feature type="region of interest" description="Disordered" evidence="11">
    <location>
        <begin position="598"/>
        <end position="662"/>
    </location>
</feature>